<dbReference type="STRING" id="1517416.IDAT_11260"/>
<evidence type="ECO:0000313" key="2">
    <source>
        <dbReference type="EMBL" id="KFZ28155.1"/>
    </source>
</evidence>
<keyword evidence="1" id="KW-0812">Transmembrane</keyword>
<dbReference type="RefSeq" id="WP_034733623.1">
    <property type="nucleotide sequence ID" value="NZ_JPIN01000012.1"/>
</dbReference>
<dbReference type="EMBL" id="JPIN01000012">
    <property type="protein sequence ID" value="KFZ28155.1"/>
    <property type="molecule type" value="Genomic_DNA"/>
</dbReference>
<keyword evidence="1" id="KW-0472">Membrane</keyword>
<dbReference type="Proteomes" id="UP000053718">
    <property type="component" value="Unassembled WGS sequence"/>
</dbReference>
<evidence type="ECO:0000256" key="1">
    <source>
        <dbReference type="SAM" id="Phobius"/>
    </source>
</evidence>
<reference evidence="2 3" key="1">
    <citation type="submission" date="2014-06" db="EMBL/GenBank/DDBJ databases">
        <title>Draft genome sequence of Idiomarina sp. MCCC 1A10513.</title>
        <authorList>
            <person name="Du J."/>
            <person name="Lai Q."/>
            <person name="Shao Z."/>
        </authorList>
    </citation>
    <scope>NUCLEOTIDE SEQUENCE [LARGE SCALE GENOMIC DNA]</scope>
    <source>
        <strain evidence="2 3">MCCC 1A10513</strain>
    </source>
</reference>
<dbReference type="OrthoDB" id="6238700at2"/>
<sequence>MSEFLMHPIFQKPLAAAIFLLGFAFICLPSALFVYVIAWLLSFAFSISFDAWQTHAIVWGLAFVWTLYAINTDEGDQLLAKVITLKR</sequence>
<evidence type="ECO:0000313" key="3">
    <source>
        <dbReference type="Proteomes" id="UP000053718"/>
    </source>
</evidence>
<organism evidence="2 3">
    <name type="scientific">Pseudidiomarina atlantica</name>
    <dbReference type="NCBI Taxonomy" id="1517416"/>
    <lineage>
        <taxon>Bacteria</taxon>
        <taxon>Pseudomonadati</taxon>
        <taxon>Pseudomonadota</taxon>
        <taxon>Gammaproteobacteria</taxon>
        <taxon>Alteromonadales</taxon>
        <taxon>Idiomarinaceae</taxon>
        <taxon>Pseudidiomarina</taxon>
    </lineage>
</organism>
<keyword evidence="3" id="KW-1185">Reference proteome</keyword>
<proteinExistence type="predicted"/>
<feature type="transmembrane region" description="Helical" evidence="1">
    <location>
        <begin position="52"/>
        <end position="71"/>
    </location>
</feature>
<accession>A0A094IKB7</accession>
<name>A0A094IKB7_9GAMM</name>
<keyword evidence="1" id="KW-1133">Transmembrane helix</keyword>
<protein>
    <submittedName>
        <fullName evidence="2">Uncharacterized protein</fullName>
    </submittedName>
</protein>
<dbReference type="AlphaFoldDB" id="A0A094IKB7"/>
<feature type="transmembrane region" description="Helical" evidence="1">
    <location>
        <begin position="14"/>
        <end position="40"/>
    </location>
</feature>
<gene>
    <name evidence="2" type="ORF">IDAT_11260</name>
</gene>
<comment type="caution">
    <text evidence="2">The sequence shown here is derived from an EMBL/GenBank/DDBJ whole genome shotgun (WGS) entry which is preliminary data.</text>
</comment>